<dbReference type="VEuPathDB" id="FungiDB:JI435_056910"/>
<sequence length="494" mass="54672">MLFPLLCALVAGALVPEVCSSIIPERDAFQNSKRTIVDRKELSARGFPVPDPTQSYWQVPEHRIASLRTTEELPTNKTFDYVIIGSGLSGAATALKLLNRNPELSILMLEARKASSGASGRNGGHVKPGDWKIIKEWVETYGEDEALRIQKLEQDCVDDMADFVKTYNVSSGFHEVETADLYWTREAFEKAVKVWEYQQELDQRRPADVGKNNRTVYAGQAARDHWKWPEILGAITYKSAIQNPYLTVCAMLEQSLSKGLNLQTNTMALSLSQSSTAPSGGAKWEVETDRGVVKGKRVVLATNSYTGALHPRLKETKFLTPTRSQASAVHPEAYSPNNTVFSRSHSYPDLHSGNNYIMVRAPGDQGEGDVVIGGGTMFSPSREKNITDDSVINEDIALHLHRVSRTVFGYKNWGETTKVLGDWTGITCNTEDGFPGVGAIPDEEGLYASICMNGHGMAWAFRSAEALVELMEEGETPMWFPKAFDVKRAFAPKK</sequence>
<evidence type="ECO:0000313" key="4">
    <source>
        <dbReference type="Proteomes" id="UP000663193"/>
    </source>
</evidence>
<dbReference type="InterPro" id="IPR006076">
    <property type="entry name" value="FAD-dep_OxRdtase"/>
</dbReference>
<evidence type="ECO:0000259" key="2">
    <source>
        <dbReference type="Pfam" id="PF01266"/>
    </source>
</evidence>
<organism evidence="3 4">
    <name type="scientific">Phaeosphaeria nodorum (strain SN15 / ATCC MYA-4574 / FGSC 10173)</name>
    <name type="common">Glume blotch fungus</name>
    <name type="synonym">Parastagonospora nodorum</name>
    <dbReference type="NCBI Taxonomy" id="321614"/>
    <lineage>
        <taxon>Eukaryota</taxon>
        <taxon>Fungi</taxon>
        <taxon>Dikarya</taxon>
        <taxon>Ascomycota</taxon>
        <taxon>Pezizomycotina</taxon>
        <taxon>Dothideomycetes</taxon>
        <taxon>Pleosporomycetidae</taxon>
        <taxon>Pleosporales</taxon>
        <taxon>Pleosporineae</taxon>
        <taxon>Phaeosphaeriaceae</taxon>
        <taxon>Parastagonospora</taxon>
    </lineage>
</organism>
<evidence type="ECO:0000313" key="3">
    <source>
        <dbReference type="EMBL" id="QRC96052.1"/>
    </source>
</evidence>
<proteinExistence type="predicted"/>
<keyword evidence="4" id="KW-1185">Reference proteome</keyword>
<dbReference type="PANTHER" id="PTHR13847">
    <property type="entry name" value="SARCOSINE DEHYDROGENASE-RELATED"/>
    <property type="match status" value="1"/>
</dbReference>
<dbReference type="RefSeq" id="XP_001796088.1">
    <property type="nucleotide sequence ID" value="XM_001796036.1"/>
</dbReference>
<dbReference type="SUPFAM" id="SSF51905">
    <property type="entry name" value="FAD/NAD(P)-binding domain"/>
    <property type="match status" value="1"/>
</dbReference>
<gene>
    <name evidence="3" type="ORF">JI435_056910</name>
</gene>
<keyword evidence="1" id="KW-0732">Signal</keyword>
<dbReference type="OMA" id="IVCMNGH"/>
<dbReference type="Pfam" id="PF01266">
    <property type="entry name" value="DAO"/>
    <property type="match status" value="1"/>
</dbReference>
<dbReference type="Gene3D" id="3.50.50.60">
    <property type="entry name" value="FAD/NAD(P)-binding domain"/>
    <property type="match status" value="1"/>
</dbReference>
<dbReference type="EMBL" id="CP069028">
    <property type="protein sequence ID" value="QRC96052.1"/>
    <property type="molecule type" value="Genomic_DNA"/>
</dbReference>
<dbReference type="AlphaFoldDB" id="A0A7U2F0D1"/>
<feature type="chain" id="PRO_5034054510" description="FAD dependent oxidoreductase domain-containing protein" evidence="1">
    <location>
        <begin position="21"/>
        <end position="494"/>
    </location>
</feature>
<reference evidence="4" key="1">
    <citation type="journal article" date="2021" name="BMC Genomics">
        <title>Chromosome-level genome assembly and manually-curated proteome of model necrotroph Parastagonospora nodorum Sn15 reveals a genome-wide trove of candidate effector homologs, and redundancy of virulence-related functions within an accessory chromosome.</title>
        <authorList>
            <person name="Bertazzoni S."/>
            <person name="Jones D.A.B."/>
            <person name="Phan H.T."/>
            <person name="Tan K.-C."/>
            <person name="Hane J.K."/>
        </authorList>
    </citation>
    <scope>NUCLEOTIDE SEQUENCE [LARGE SCALE GENOMIC DNA]</scope>
    <source>
        <strain evidence="4">SN15 / ATCC MYA-4574 / FGSC 10173)</strain>
    </source>
</reference>
<evidence type="ECO:0000256" key="1">
    <source>
        <dbReference type="SAM" id="SignalP"/>
    </source>
</evidence>
<dbReference type="Proteomes" id="UP000663193">
    <property type="component" value="Chromosome 6"/>
</dbReference>
<dbReference type="KEGG" id="pno:SNOG_05691"/>
<feature type="signal peptide" evidence="1">
    <location>
        <begin position="1"/>
        <end position="20"/>
    </location>
</feature>
<dbReference type="PANTHER" id="PTHR13847:SF284">
    <property type="entry name" value="FAD DEPENDENT OXIDOREDUCTASE DOMAIN-CONTAINING PROTEIN"/>
    <property type="match status" value="1"/>
</dbReference>
<dbReference type="InterPro" id="IPR036188">
    <property type="entry name" value="FAD/NAD-bd_sf"/>
</dbReference>
<name>A0A7U2F0D1_PHANO</name>
<protein>
    <recommendedName>
        <fullName evidence="2">FAD dependent oxidoreductase domain-containing protein</fullName>
    </recommendedName>
</protein>
<dbReference type="Gene3D" id="3.30.9.10">
    <property type="entry name" value="D-Amino Acid Oxidase, subunit A, domain 2"/>
    <property type="match status" value="1"/>
</dbReference>
<accession>A0A7U2F0D1</accession>
<feature type="domain" description="FAD dependent oxidoreductase" evidence="2">
    <location>
        <begin position="80"/>
        <end position="470"/>
    </location>
</feature>
<dbReference type="OrthoDB" id="429143at2759"/>